<evidence type="ECO:0008006" key="3">
    <source>
        <dbReference type="Google" id="ProtNLM"/>
    </source>
</evidence>
<dbReference type="InterPro" id="IPR021848">
    <property type="entry name" value="HODM_asu-like"/>
</dbReference>
<sequence length="307" mass="33840">MKALMAVVQPPYAHRPYDGSTRPFTVGLTPISEPEWLEPDANLVPHLRRKDELLAIDRAAVVRTEDGTEDAQDEVLQLVLQALRGMHGGCYQVGQEEVIIDGQVSVPLAGADPMVTAARLIQEDLVLMRPAPGGYRLVAACLCFPSSWSLAEKFGQSMPEIHENVPGFNGSRMGNVVARLFDNLRVGQLVCRYNWSIYDDANLHHPKPKQIAPQVSADGESLVGRLFLRVERQTLRRLAGSGDILFTIKIHHDPLSLLRSQPDRAGIAAGLKQQLLALEPAQLIYKGLTQHQQALAAELDRLSDLET</sequence>
<dbReference type="Proteomes" id="UP000605148">
    <property type="component" value="Unassembled WGS sequence"/>
</dbReference>
<comment type="caution">
    <text evidence="1">The sequence shown here is derived from an EMBL/GenBank/DDBJ whole genome shotgun (WGS) entry which is preliminary data.</text>
</comment>
<name>A0A916WUT3_9HYPH</name>
<dbReference type="AlphaFoldDB" id="A0A916WUT3"/>
<accession>A0A916WUT3</accession>
<evidence type="ECO:0000313" key="2">
    <source>
        <dbReference type="Proteomes" id="UP000605148"/>
    </source>
</evidence>
<reference evidence="1" key="1">
    <citation type="journal article" date="2014" name="Int. J. Syst. Evol. Microbiol.">
        <title>Complete genome sequence of Corynebacterium casei LMG S-19264T (=DSM 44701T), isolated from a smear-ripened cheese.</title>
        <authorList>
            <consortium name="US DOE Joint Genome Institute (JGI-PGF)"/>
            <person name="Walter F."/>
            <person name="Albersmeier A."/>
            <person name="Kalinowski J."/>
            <person name="Ruckert C."/>
        </authorList>
    </citation>
    <scope>NUCLEOTIDE SEQUENCE</scope>
    <source>
        <strain evidence="1">CGMCC 1.12426</strain>
    </source>
</reference>
<evidence type="ECO:0000313" key="1">
    <source>
        <dbReference type="EMBL" id="GGB32451.1"/>
    </source>
</evidence>
<proteinExistence type="predicted"/>
<protein>
    <recommendedName>
        <fullName evidence="3">DUF3445 domain-containing protein</fullName>
    </recommendedName>
</protein>
<reference evidence="1" key="2">
    <citation type="submission" date="2020-09" db="EMBL/GenBank/DDBJ databases">
        <authorList>
            <person name="Sun Q."/>
            <person name="Zhou Y."/>
        </authorList>
    </citation>
    <scope>NUCLEOTIDE SEQUENCE</scope>
    <source>
        <strain evidence="1">CGMCC 1.12426</strain>
    </source>
</reference>
<gene>
    <name evidence="1" type="ORF">GCM10011316_00670</name>
</gene>
<dbReference type="Pfam" id="PF11927">
    <property type="entry name" value="HODM_asu-like"/>
    <property type="match status" value="1"/>
</dbReference>
<organism evidence="1 2">
    <name type="scientific">Roseibium aquae</name>
    <dbReference type="NCBI Taxonomy" id="1323746"/>
    <lineage>
        <taxon>Bacteria</taxon>
        <taxon>Pseudomonadati</taxon>
        <taxon>Pseudomonadota</taxon>
        <taxon>Alphaproteobacteria</taxon>
        <taxon>Hyphomicrobiales</taxon>
        <taxon>Stappiaceae</taxon>
        <taxon>Roseibium</taxon>
    </lineage>
</organism>
<dbReference type="EMBL" id="BMFA01000001">
    <property type="protein sequence ID" value="GGB32451.1"/>
    <property type="molecule type" value="Genomic_DNA"/>
</dbReference>
<keyword evidence="2" id="KW-1185">Reference proteome</keyword>